<feature type="compositionally biased region" description="Basic and acidic residues" evidence="1">
    <location>
        <begin position="1"/>
        <end position="10"/>
    </location>
</feature>
<organism evidence="2 4">
    <name type="scientific">Oryza sativa subsp. japonica</name>
    <name type="common">Rice</name>
    <dbReference type="NCBI Taxonomy" id="39947"/>
    <lineage>
        <taxon>Eukaryota</taxon>
        <taxon>Viridiplantae</taxon>
        <taxon>Streptophyta</taxon>
        <taxon>Embryophyta</taxon>
        <taxon>Tracheophyta</taxon>
        <taxon>Spermatophyta</taxon>
        <taxon>Magnoliopsida</taxon>
        <taxon>Liliopsida</taxon>
        <taxon>Poales</taxon>
        <taxon>Poaceae</taxon>
        <taxon>BOP clade</taxon>
        <taxon>Oryzoideae</taxon>
        <taxon>Oryzeae</taxon>
        <taxon>Oryzinae</taxon>
        <taxon>Oryza</taxon>
        <taxon>Oryza sativa</taxon>
    </lineage>
</organism>
<dbReference type="EMBL" id="AP005526">
    <property type="protein sequence ID" value="BAD33536.1"/>
    <property type="molecule type" value="Genomic_DNA"/>
</dbReference>
<gene>
    <name evidence="2" type="primary">P0665F09.137</name>
    <name evidence="3" type="synonym">P0571B09.123</name>
</gene>
<reference evidence="4" key="3">
    <citation type="journal article" date="2005" name="Nature">
        <title>The map-based sequence of the rice genome.</title>
        <authorList>
            <consortium name="International rice genome sequencing project (IRGSP)"/>
            <person name="Matsumoto T."/>
            <person name="Wu J."/>
            <person name="Kanamori H."/>
            <person name="Katayose Y."/>
            <person name="Fujisawa M."/>
            <person name="Namiki N."/>
            <person name="Mizuno H."/>
            <person name="Yamamoto K."/>
            <person name="Antonio B.A."/>
            <person name="Baba T."/>
            <person name="Sakata K."/>
            <person name="Nagamura Y."/>
            <person name="Aoki H."/>
            <person name="Arikawa K."/>
            <person name="Arita K."/>
            <person name="Bito T."/>
            <person name="Chiden Y."/>
            <person name="Fujitsuka N."/>
            <person name="Fukunaka R."/>
            <person name="Hamada M."/>
            <person name="Harada C."/>
            <person name="Hayashi A."/>
            <person name="Hijishita S."/>
            <person name="Honda M."/>
            <person name="Hosokawa S."/>
            <person name="Ichikawa Y."/>
            <person name="Idonuma A."/>
            <person name="Iijima M."/>
            <person name="Ikeda M."/>
            <person name="Ikeno M."/>
            <person name="Ito K."/>
            <person name="Ito S."/>
            <person name="Ito T."/>
            <person name="Ito Y."/>
            <person name="Ito Y."/>
            <person name="Iwabuchi A."/>
            <person name="Kamiya K."/>
            <person name="Karasawa W."/>
            <person name="Kurita K."/>
            <person name="Katagiri S."/>
            <person name="Kikuta A."/>
            <person name="Kobayashi H."/>
            <person name="Kobayashi N."/>
            <person name="Machita K."/>
            <person name="Maehara T."/>
            <person name="Masukawa M."/>
            <person name="Mizubayashi T."/>
            <person name="Mukai Y."/>
            <person name="Nagasaki H."/>
            <person name="Nagata Y."/>
            <person name="Naito S."/>
            <person name="Nakashima M."/>
            <person name="Nakama Y."/>
            <person name="Nakamichi Y."/>
            <person name="Nakamura M."/>
            <person name="Meguro A."/>
            <person name="Negishi M."/>
            <person name="Ohta I."/>
            <person name="Ohta T."/>
            <person name="Okamoto M."/>
            <person name="Ono N."/>
            <person name="Saji S."/>
            <person name="Sakaguchi M."/>
            <person name="Sakai K."/>
            <person name="Shibata M."/>
            <person name="Shimokawa T."/>
            <person name="Song J."/>
            <person name="Takazaki Y."/>
            <person name="Terasawa K."/>
            <person name="Tsugane M."/>
            <person name="Tsuji K."/>
            <person name="Ueda S."/>
            <person name="Waki K."/>
            <person name="Yamagata H."/>
            <person name="Yamamoto M."/>
            <person name="Yamamoto S."/>
            <person name="Yamane H."/>
            <person name="Yoshiki S."/>
            <person name="Yoshihara R."/>
            <person name="Yukawa K."/>
            <person name="Zhong H."/>
            <person name="Yano M."/>
            <person name="Yuan Q."/>
            <person name="Ouyang S."/>
            <person name="Liu J."/>
            <person name="Jones K.M."/>
            <person name="Gansberger K."/>
            <person name="Moffat K."/>
            <person name="Hill J."/>
            <person name="Bera J."/>
            <person name="Fadrosh D."/>
            <person name="Jin S."/>
            <person name="Johri S."/>
            <person name="Kim M."/>
            <person name="Overton L."/>
            <person name="Reardon M."/>
            <person name="Tsitrin T."/>
            <person name="Vuong H."/>
            <person name="Weaver B."/>
            <person name="Ciecko A."/>
            <person name="Tallon L."/>
            <person name="Jackson J."/>
            <person name="Pai G."/>
            <person name="Aken S.V."/>
            <person name="Utterback T."/>
            <person name="Reidmuller S."/>
            <person name="Feldblyum T."/>
            <person name="Hsiao J."/>
            <person name="Zismann V."/>
            <person name="Iobst S."/>
            <person name="de Vazeille A.R."/>
            <person name="Buell C.R."/>
            <person name="Ying K."/>
            <person name="Li Y."/>
            <person name="Lu T."/>
            <person name="Huang Y."/>
            <person name="Zhao Q."/>
            <person name="Feng Q."/>
            <person name="Zhang L."/>
            <person name="Zhu J."/>
            <person name="Weng Q."/>
            <person name="Mu J."/>
            <person name="Lu Y."/>
            <person name="Fan D."/>
            <person name="Liu Y."/>
            <person name="Guan J."/>
            <person name="Zhang Y."/>
            <person name="Yu S."/>
            <person name="Liu X."/>
            <person name="Zhang Y."/>
            <person name="Hong G."/>
            <person name="Han B."/>
            <person name="Choisne N."/>
            <person name="Demange N."/>
            <person name="Orjeda G."/>
            <person name="Samain S."/>
            <person name="Cattolico L."/>
            <person name="Pelletier E."/>
            <person name="Couloux A."/>
            <person name="Segurens B."/>
            <person name="Wincker P."/>
            <person name="D'Hont A."/>
            <person name="Scarpelli C."/>
            <person name="Weissenbach J."/>
            <person name="Salanoubat M."/>
            <person name="Quetier F."/>
            <person name="Yu Y."/>
            <person name="Kim H.R."/>
            <person name="Rambo T."/>
            <person name="Currie J."/>
            <person name="Collura K."/>
            <person name="Luo M."/>
            <person name="Yang T."/>
            <person name="Ammiraju J.S.S."/>
            <person name="Engler F."/>
            <person name="Soderlund C."/>
            <person name="Wing R.A."/>
            <person name="Palmer L.E."/>
            <person name="de la Bastide M."/>
            <person name="Spiegel L."/>
            <person name="Nascimento L."/>
            <person name="Zutavern T."/>
            <person name="O'Shaughnessy A."/>
            <person name="Dike S."/>
            <person name="Dedhia N."/>
            <person name="Preston R."/>
            <person name="Balija V."/>
            <person name="McCombie W.R."/>
            <person name="Chow T."/>
            <person name="Chen H."/>
            <person name="Chung M."/>
            <person name="Chen C."/>
            <person name="Shaw J."/>
            <person name="Wu H."/>
            <person name="Hsiao K."/>
            <person name="Chao Y."/>
            <person name="Chu M."/>
            <person name="Cheng C."/>
            <person name="Hour A."/>
            <person name="Lee P."/>
            <person name="Lin S."/>
            <person name="Lin Y."/>
            <person name="Liou J."/>
            <person name="Liu S."/>
            <person name="Hsing Y."/>
            <person name="Raghuvanshi S."/>
            <person name="Mohanty A."/>
            <person name="Bharti A.K."/>
            <person name="Gaur A."/>
            <person name="Gupta V."/>
            <person name="Kumar D."/>
            <person name="Ravi V."/>
            <person name="Vij S."/>
            <person name="Kapur A."/>
            <person name="Khurana P."/>
            <person name="Khurana P."/>
            <person name="Khurana J.P."/>
            <person name="Tyagi A.K."/>
            <person name="Gaikwad K."/>
            <person name="Singh A."/>
            <person name="Dalal V."/>
            <person name="Srivastava S."/>
            <person name="Dixit A."/>
            <person name="Pal A.K."/>
            <person name="Ghazi I.A."/>
            <person name="Yadav M."/>
            <person name="Pandit A."/>
            <person name="Bhargava A."/>
            <person name="Sureshbabu K."/>
            <person name="Batra K."/>
            <person name="Sharma T.R."/>
            <person name="Mohapatra T."/>
            <person name="Singh N.K."/>
            <person name="Messing J."/>
            <person name="Nelson A.B."/>
            <person name="Fuks G."/>
            <person name="Kavchok S."/>
            <person name="Keizer G."/>
            <person name="Linton E."/>
            <person name="Llaca V."/>
            <person name="Song R."/>
            <person name="Tanyolac B."/>
            <person name="Young S."/>
            <person name="Ho-Il K."/>
            <person name="Hahn J.H."/>
            <person name="Sangsakoo G."/>
            <person name="Vanavichit A."/>
            <person name="de Mattos Luiz.A.T."/>
            <person name="Zimmer P.D."/>
            <person name="Malone G."/>
            <person name="Dellagostin O."/>
            <person name="de Oliveira A.C."/>
            <person name="Bevan M."/>
            <person name="Bancroft I."/>
            <person name="Minx P."/>
            <person name="Cordum H."/>
            <person name="Wilson R."/>
            <person name="Cheng Z."/>
            <person name="Jin W."/>
            <person name="Jiang J."/>
            <person name="Leong S.A."/>
            <person name="Iwama H."/>
            <person name="Gojobori T."/>
            <person name="Itoh T."/>
            <person name="Niimura Y."/>
            <person name="Fujii Y."/>
            <person name="Habara T."/>
            <person name="Sakai H."/>
            <person name="Sato Y."/>
            <person name="Wilson G."/>
            <person name="Kumar K."/>
            <person name="McCouch S."/>
            <person name="Juretic N."/>
            <person name="Hoen D."/>
            <person name="Wright S."/>
            <person name="Bruskiewich R."/>
            <person name="Bureau T."/>
            <person name="Miyao A."/>
            <person name="Hirochika H."/>
            <person name="Nishikawa T."/>
            <person name="Kadowaki K."/>
            <person name="Sugiura M."/>
            <person name="Burr B."/>
            <person name="Sasaki T."/>
        </authorList>
    </citation>
    <scope>NUCLEOTIDE SEQUENCE [LARGE SCALE GENOMIC DNA]</scope>
    <source>
        <strain evidence="4">cv. Nipponbare</strain>
    </source>
</reference>
<evidence type="ECO:0000313" key="2">
    <source>
        <dbReference type="EMBL" id="BAD13125.1"/>
    </source>
</evidence>
<proteinExistence type="predicted"/>
<reference evidence="2" key="2">
    <citation type="submission" date="2002-07" db="EMBL/GenBank/DDBJ databases">
        <title>Oryza sativa nipponbare(GA3) genomic DNA, chromosome 8, PAC clone:P0665F09.</title>
        <authorList>
            <person name="Sasaki T."/>
            <person name="Matsumoto T."/>
            <person name="Katayose Y."/>
        </authorList>
    </citation>
    <scope>NUCLEOTIDE SEQUENCE</scope>
</reference>
<evidence type="ECO:0000313" key="4">
    <source>
        <dbReference type="Proteomes" id="UP000000763"/>
    </source>
</evidence>
<feature type="region of interest" description="Disordered" evidence="1">
    <location>
        <begin position="1"/>
        <end position="23"/>
    </location>
</feature>
<reference evidence="4" key="4">
    <citation type="journal article" date="2008" name="Nucleic Acids Res.">
        <title>The rice annotation project database (RAP-DB): 2008 update.</title>
        <authorList>
            <consortium name="The rice annotation project (RAP)"/>
        </authorList>
    </citation>
    <scope>GENOME REANNOTATION</scope>
    <source>
        <strain evidence="4">cv. Nipponbare</strain>
    </source>
</reference>
<sequence>MREGDSKGDSEGDSSSDPNAAERCLVATGDSGILPTPPASARLRPLPRVCHI</sequence>
<reference evidence="3" key="1">
    <citation type="submission" date="2002-07" db="EMBL/GenBank/DDBJ databases">
        <title>Oryza sativa nipponbare(GA3) genomic DNA, chromosome 8, PAC clone:P0571B09.</title>
        <authorList>
            <person name="Sasaki T."/>
            <person name="Matsumoto T."/>
            <person name="Katayose Y."/>
        </authorList>
    </citation>
    <scope>NUCLEOTIDE SEQUENCE</scope>
</reference>
<dbReference type="Proteomes" id="UP000000763">
    <property type="component" value="Chromosome 8"/>
</dbReference>
<evidence type="ECO:0000313" key="3">
    <source>
        <dbReference type="EMBL" id="BAD33536.1"/>
    </source>
</evidence>
<dbReference type="EMBL" id="AP005506">
    <property type="protein sequence ID" value="BAD13125.1"/>
    <property type="molecule type" value="Genomic_DNA"/>
</dbReference>
<name>Q7EYD3_ORYSJ</name>
<evidence type="ECO:0000256" key="1">
    <source>
        <dbReference type="SAM" id="MobiDB-lite"/>
    </source>
</evidence>
<protein>
    <submittedName>
        <fullName evidence="2">Uncharacterized protein</fullName>
    </submittedName>
</protein>
<dbReference type="AlphaFoldDB" id="Q7EYD3"/>
<accession>Q7EYD3</accession>